<feature type="compositionally biased region" description="Basic and acidic residues" evidence="1">
    <location>
        <begin position="632"/>
        <end position="687"/>
    </location>
</feature>
<evidence type="ECO:0000313" key="2">
    <source>
        <dbReference type="EMBL" id="OAQ97783.1"/>
    </source>
</evidence>
<feature type="region of interest" description="Disordered" evidence="1">
    <location>
        <begin position="158"/>
        <end position="195"/>
    </location>
</feature>
<feature type="compositionally biased region" description="Polar residues" evidence="1">
    <location>
        <begin position="986"/>
        <end position="999"/>
    </location>
</feature>
<feature type="compositionally biased region" description="Low complexity" evidence="1">
    <location>
        <begin position="210"/>
        <end position="242"/>
    </location>
</feature>
<feature type="compositionally biased region" description="Polar residues" evidence="1">
    <location>
        <begin position="573"/>
        <end position="590"/>
    </location>
</feature>
<feature type="region of interest" description="Disordered" evidence="1">
    <location>
        <begin position="860"/>
        <end position="1027"/>
    </location>
</feature>
<feature type="compositionally biased region" description="Low complexity" evidence="1">
    <location>
        <begin position="692"/>
        <end position="702"/>
    </location>
</feature>
<gene>
    <name evidence="2" type="ORF">LLEC1_00537</name>
</gene>
<dbReference type="Proteomes" id="UP000243081">
    <property type="component" value="Unassembled WGS sequence"/>
</dbReference>
<feature type="compositionally biased region" description="Basic and acidic residues" evidence="1">
    <location>
        <begin position="451"/>
        <end position="469"/>
    </location>
</feature>
<dbReference type="AlphaFoldDB" id="A0A179I8I9"/>
<keyword evidence="3" id="KW-1185">Reference proteome</keyword>
<feature type="region of interest" description="Disordered" evidence="1">
    <location>
        <begin position="210"/>
        <end position="289"/>
    </location>
</feature>
<reference evidence="2 3" key="1">
    <citation type="submission" date="2016-03" db="EMBL/GenBank/DDBJ databases">
        <title>Fine-scale spatial genetic structure of a fungal parasite of coffee scale insects.</title>
        <authorList>
            <person name="Jackson D."/>
            <person name="Zemenick K.A."/>
            <person name="Malloure B."/>
            <person name="Quandt C.A."/>
            <person name="James T.Y."/>
        </authorList>
    </citation>
    <scope>NUCLEOTIDE SEQUENCE [LARGE SCALE GENOMIC DNA]</scope>
    <source>
        <strain evidence="2 3">UM487</strain>
    </source>
</reference>
<feature type="compositionally biased region" description="Polar residues" evidence="1">
    <location>
        <begin position="770"/>
        <end position="781"/>
    </location>
</feature>
<dbReference type="EMBL" id="LUKN01003219">
    <property type="protein sequence ID" value="OAQ97783.1"/>
    <property type="molecule type" value="Genomic_DNA"/>
</dbReference>
<dbReference type="OMA" id="ETIEWTD"/>
<evidence type="ECO:0000313" key="3">
    <source>
        <dbReference type="Proteomes" id="UP000243081"/>
    </source>
</evidence>
<feature type="region of interest" description="Disordered" evidence="1">
    <location>
        <begin position="301"/>
        <end position="620"/>
    </location>
</feature>
<feature type="compositionally biased region" description="Basic and acidic residues" evidence="1">
    <location>
        <begin position="172"/>
        <end position="183"/>
    </location>
</feature>
<name>A0A179I8I9_CORDF</name>
<dbReference type="OrthoDB" id="5416983at2759"/>
<feature type="compositionally biased region" description="Polar residues" evidence="1">
    <location>
        <begin position="1230"/>
        <end position="1241"/>
    </location>
</feature>
<feature type="compositionally biased region" description="Low complexity" evidence="1">
    <location>
        <begin position="1016"/>
        <end position="1027"/>
    </location>
</feature>
<accession>A0A179I8I9</accession>
<feature type="compositionally biased region" description="Polar residues" evidence="1">
    <location>
        <begin position="426"/>
        <end position="435"/>
    </location>
</feature>
<protein>
    <submittedName>
        <fullName evidence="2">Uncharacterized protein</fullName>
    </submittedName>
</protein>
<feature type="region of interest" description="Disordered" evidence="1">
    <location>
        <begin position="1163"/>
        <end position="1247"/>
    </location>
</feature>
<feature type="compositionally biased region" description="Polar residues" evidence="1">
    <location>
        <begin position="915"/>
        <end position="925"/>
    </location>
</feature>
<feature type="region of interest" description="Disordered" evidence="1">
    <location>
        <begin position="632"/>
        <end position="786"/>
    </location>
</feature>
<feature type="compositionally biased region" description="Low complexity" evidence="1">
    <location>
        <begin position="47"/>
        <end position="61"/>
    </location>
</feature>
<feature type="region of interest" description="Disordered" evidence="1">
    <location>
        <begin position="40"/>
        <end position="61"/>
    </location>
</feature>
<comment type="caution">
    <text evidence="2">The sequence shown here is derived from an EMBL/GenBank/DDBJ whole genome shotgun (WGS) entry which is preliminary data.</text>
</comment>
<proteinExistence type="predicted"/>
<feature type="compositionally biased region" description="Basic and acidic residues" evidence="1">
    <location>
        <begin position="280"/>
        <end position="289"/>
    </location>
</feature>
<sequence>SHLATYPIGNQFKALQQRHCPATRYPTYSILSTPFIRITRTKRSNRRPANPSAAAPPSRLNARVSAVEASAAEKLSVDRRPGPAVVVPLASGARLNRRRMMATEPVFDKLAEVSVSHHPLSNLPNGAQHGVDYSALNGSFHNIEDLANKRITSVEEQLHSTDVSVSGGSDTETSRAKDGDKSHSRTGSAARKPSTFKAVSVNKTFLAAKANSSSIASKTSERPSGGSSTPPPRSSALSSRPRLVAKAGAGARESLPRLSAMNGGKSGSVPDANAVWNKNRPPEPKKFTDEELKKYGIHMASRLNEDDAQGQNKWADIDDDDDDWAPEAITWGDGTKTKLPHPDEQPPPDEVPLVSQERFHSQHEIPGQAPQPEYSAPKPVGLPSGKGLVLKGASQDRPALVAKPPQPPAPAKSPWASLPPVERPQQPWSESTGSPRGSYKEPSPLRMMGHPPKEIAADDFNRSSWRDSHGGSVGRELYNSQSGRLEPVPDRRGSMLSDHSGKQPAVLQRQAMDHPEPSSAFQTSRTNQEGSFNRRRASSNVSGGSGLLQRSGRAIDGQQQVLTDDRGPRRPSFSGSNEGRFNHQNTNGPNRQHPPWNNLDMPDLTQMESQVPDDDDVEYQKKLMKERIELARKRRQEEVAREEAARKERIQKKLEALGPAPEKKNEKKDGVARDDTRPTQIHRREGPTDGQSPQPAAASPADPRSRRLSQNQEQQHAEPWVGTSPRPDRLSAWAAGANGLGRNVWGSPDNDRGLGNGTFNPDLGRIPGATGTTIQPSNGPQPLSLPAALQTVPIGSRASRYDAPRTDLASTWVAAVADSDKKMSAARLAELANMERQLAERGLSTDDAQPVIKETWRQVHAPGDGTRQVINPSEAQMHAPNAWKSTREDLRHSKQAASAAPAGVIGSAPPHGIPQNANASSQPRTSRFFPTREQRLDSPPDTLRPSSPSAPPPTMEGHPAYEGDAKRPQVSLPKPQPIVKLPPAGIQQQGPVTRQQSAWGSRGQANGRGPQPYAHQSQRSAESSQEQWQDRINSLLYHKASPPKATIGLDVVNVASRSGYEHNTPGTAATVVLPVAPRRRQQVVFASKPPESKPMAEECFEEQEMGSLPIVRLPTKTPDAAWQPIVVQFKPLPKRFLVHAAIMEPFRIADEHSGNSSIIRVQLPGMQEQKTVAVPQITSSSRGRGNGRPSPRSRGGNGRGGKREVSSSHGESPTIHSRGSRGNYRGKGSDNWNRTAASTRAQAPLSA</sequence>
<feature type="compositionally biased region" description="Low complexity" evidence="1">
    <location>
        <begin position="1179"/>
        <end position="1194"/>
    </location>
</feature>
<feature type="compositionally biased region" description="Polar residues" evidence="1">
    <location>
        <begin position="160"/>
        <end position="171"/>
    </location>
</feature>
<feature type="non-terminal residue" evidence="2">
    <location>
        <position position="1"/>
    </location>
</feature>
<feature type="compositionally biased region" description="Polar residues" evidence="1">
    <location>
        <begin position="519"/>
        <end position="531"/>
    </location>
</feature>
<organism evidence="2 3">
    <name type="scientific">Cordyceps confragosa</name>
    <name type="common">Lecanicillium lecanii</name>
    <dbReference type="NCBI Taxonomy" id="2714763"/>
    <lineage>
        <taxon>Eukaryota</taxon>
        <taxon>Fungi</taxon>
        <taxon>Dikarya</taxon>
        <taxon>Ascomycota</taxon>
        <taxon>Pezizomycotina</taxon>
        <taxon>Sordariomycetes</taxon>
        <taxon>Hypocreomycetidae</taxon>
        <taxon>Hypocreales</taxon>
        <taxon>Cordycipitaceae</taxon>
        <taxon>Akanthomyces</taxon>
    </lineage>
</organism>
<feature type="compositionally biased region" description="Polar residues" evidence="1">
    <location>
        <begin position="1207"/>
        <end position="1217"/>
    </location>
</feature>
<evidence type="ECO:0000256" key="1">
    <source>
        <dbReference type="SAM" id="MobiDB-lite"/>
    </source>
</evidence>